<dbReference type="AlphaFoldDB" id="A0AAN9KXM3"/>
<feature type="compositionally biased region" description="Basic and acidic residues" evidence="1">
    <location>
        <begin position="9"/>
        <end position="18"/>
    </location>
</feature>
<keyword evidence="3" id="KW-1185">Reference proteome</keyword>
<gene>
    <name evidence="2" type="ORF">VNO77_27840</name>
</gene>
<reference evidence="2 3" key="1">
    <citation type="submission" date="2024-01" db="EMBL/GenBank/DDBJ databases">
        <title>The genomes of 5 underutilized Papilionoideae crops provide insights into root nodulation and disease resistanc.</title>
        <authorList>
            <person name="Jiang F."/>
        </authorList>
    </citation>
    <scope>NUCLEOTIDE SEQUENCE [LARGE SCALE GENOMIC DNA]</scope>
    <source>
        <strain evidence="2">LVBAO_FW01</strain>
        <tissue evidence="2">Leaves</tissue>
    </source>
</reference>
<proteinExistence type="predicted"/>
<evidence type="ECO:0000256" key="1">
    <source>
        <dbReference type="SAM" id="MobiDB-lite"/>
    </source>
</evidence>
<evidence type="ECO:0000313" key="2">
    <source>
        <dbReference type="EMBL" id="KAK7324307.1"/>
    </source>
</evidence>
<feature type="region of interest" description="Disordered" evidence="1">
    <location>
        <begin position="1"/>
        <end position="73"/>
    </location>
</feature>
<protein>
    <submittedName>
        <fullName evidence="2">Uncharacterized protein</fullName>
    </submittedName>
</protein>
<dbReference type="EMBL" id="JAYMYQ010000006">
    <property type="protein sequence ID" value="KAK7324307.1"/>
    <property type="molecule type" value="Genomic_DNA"/>
</dbReference>
<accession>A0AAN9KXM3</accession>
<organism evidence="2 3">
    <name type="scientific">Canavalia gladiata</name>
    <name type="common">Sword bean</name>
    <name type="synonym">Dolichos gladiatus</name>
    <dbReference type="NCBI Taxonomy" id="3824"/>
    <lineage>
        <taxon>Eukaryota</taxon>
        <taxon>Viridiplantae</taxon>
        <taxon>Streptophyta</taxon>
        <taxon>Embryophyta</taxon>
        <taxon>Tracheophyta</taxon>
        <taxon>Spermatophyta</taxon>
        <taxon>Magnoliopsida</taxon>
        <taxon>eudicotyledons</taxon>
        <taxon>Gunneridae</taxon>
        <taxon>Pentapetalae</taxon>
        <taxon>rosids</taxon>
        <taxon>fabids</taxon>
        <taxon>Fabales</taxon>
        <taxon>Fabaceae</taxon>
        <taxon>Papilionoideae</taxon>
        <taxon>50 kb inversion clade</taxon>
        <taxon>NPAAA clade</taxon>
        <taxon>indigoferoid/millettioid clade</taxon>
        <taxon>Phaseoleae</taxon>
        <taxon>Canavalia</taxon>
    </lineage>
</organism>
<evidence type="ECO:0000313" key="3">
    <source>
        <dbReference type="Proteomes" id="UP001367508"/>
    </source>
</evidence>
<name>A0AAN9KXM3_CANGL</name>
<comment type="caution">
    <text evidence="2">The sequence shown here is derived from an EMBL/GenBank/DDBJ whole genome shotgun (WGS) entry which is preliminary data.</text>
</comment>
<dbReference type="Proteomes" id="UP001367508">
    <property type="component" value="Unassembled WGS sequence"/>
</dbReference>
<sequence length="114" mass="13293">MGSDRKSKRSTESQDEKKSKRHRTEEDEEKKERKREKKEKRKEKKSHKHSRGKSDKGETVSQSHSFSSSVTEIRGSNLSDLNSFRLTSWASGLGMTRGFLLNMSTLRWCNIFIK</sequence>
<feature type="compositionally biased region" description="Basic residues" evidence="1">
    <location>
        <begin position="32"/>
        <end position="51"/>
    </location>
</feature>